<dbReference type="PANTHER" id="PTHR43628:SF1">
    <property type="entry name" value="CHITIN SYNTHASE REGULATORY FACTOR 2-RELATED"/>
    <property type="match status" value="1"/>
</dbReference>
<dbReference type="Gene3D" id="1.25.40.10">
    <property type="entry name" value="Tetratricopeptide repeat domain"/>
    <property type="match status" value="1"/>
</dbReference>
<dbReference type="SMART" id="SM00671">
    <property type="entry name" value="SEL1"/>
    <property type="match status" value="3"/>
</dbReference>
<evidence type="ECO:0000313" key="2">
    <source>
        <dbReference type="Proteomes" id="UP000824410"/>
    </source>
</evidence>
<dbReference type="InterPro" id="IPR052945">
    <property type="entry name" value="Mitotic_Regulator"/>
</dbReference>
<dbReference type="Proteomes" id="UP000824410">
    <property type="component" value="Unassembled WGS sequence"/>
</dbReference>
<dbReference type="PANTHER" id="PTHR43628">
    <property type="entry name" value="ACTIVATOR OF C KINASE PROTEIN 1-RELATED"/>
    <property type="match status" value="1"/>
</dbReference>
<dbReference type="RefSeq" id="WP_131680100.1">
    <property type="nucleotide sequence ID" value="NZ_JAGKMS010000023.1"/>
</dbReference>
<gene>
    <name evidence="1" type="ORF">EX242_23355</name>
</gene>
<dbReference type="InterPro" id="IPR011990">
    <property type="entry name" value="TPR-like_helical_dom_sf"/>
</dbReference>
<dbReference type="SUPFAM" id="SSF81901">
    <property type="entry name" value="HCP-like"/>
    <property type="match status" value="1"/>
</dbReference>
<dbReference type="Pfam" id="PF08238">
    <property type="entry name" value="Sel1"/>
    <property type="match status" value="3"/>
</dbReference>
<name>A0AAP2K2L1_PRORE</name>
<evidence type="ECO:0000313" key="1">
    <source>
        <dbReference type="EMBL" id="MBX6983173.1"/>
    </source>
</evidence>
<reference evidence="1" key="1">
    <citation type="submission" date="2019-02" db="EMBL/GenBank/DDBJ databases">
        <title>Genomic characterization of isolates from hospital effluents in KZN, South Africa.</title>
        <authorList>
            <person name="Ntshobeni N."/>
            <person name="Allam M."/>
            <person name="Ismail A."/>
            <person name="Amoako D."/>
            <person name="Essack S."/>
            <person name="Chenia H."/>
        </authorList>
    </citation>
    <scope>NUCLEOTIDE SEQUENCE</scope>
    <source>
        <strain evidence="1">AFE97_S1</strain>
    </source>
</reference>
<dbReference type="InterPro" id="IPR006597">
    <property type="entry name" value="Sel1-like"/>
</dbReference>
<proteinExistence type="predicted"/>
<comment type="caution">
    <text evidence="1">The sequence shown here is derived from an EMBL/GenBank/DDBJ whole genome shotgun (WGS) entry which is preliminary data.</text>
</comment>
<accession>A0AAP2K2L1</accession>
<sequence>MDSQIKKVITLFVGLTLSAMSIATEVEPDESVMIGGRVYSITTWKKAAKEGMPFPQYMLGTLYLTGEGVPKDVDLGIEYLKKAAKQKELAAQEALAGLYMFGSSDITKDPVEARKWYEMAAKQGSAKAYYSLGLIYNGGLGVEKNKSKAKSWFGQACNNGVDAGCDEYKKISQ</sequence>
<dbReference type="AlphaFoldDB" id="A0AAP2K2L1"/>
<organism evidence="1 2">
    <name type="scientific">Providencia rettgeri</name>
    <dbReference type="NCBI Taxonomy" id="587"/>
    <lineage>
        <taxon>Bacteria</taxon>
        <taxon>Pseudomonadati</taxon>
        <taxon>Pseudomonadota</taxon>
        <taxon>Gammaproteobacteria</taxon>
        <taxon>Enterobacterales</taxon>
        <taxon>Morganellaceae</taxon>
        <taxon>Providencia</taxon>
    </lineage>
</organism>
<protein>
    <submittedName>
        <fullName evidence="1">Sel1 repeat family protein</fullName>
    </submittedName>
</protein>
<dbReference type="EMBL" id="SHDO01000062">
    <property type="protein sequence ID" value="MBX6983173.1"/>
    <property type="molecule type" value="Genomic_DNA"/>
</dbReference>